<dbReference type="PROSITE" id="PS00132">
    <property type="entry name" value="CARBOXYPEPT_ZN_1"/>
    <property type="match status" value="2"/>
</dbReference>
<dbReference type="SUPFAM" id="SSF53187">
    <property type="entry name" value="Zn-dependent exopeptidases"/>
    <property type="match status" value="3"/>
</dbReference>
<dbReference type="CDD" id="cd11308">
    <property type="entry name" value="Peptidase_M14NE-CP-C_like"/>
    <property type="match status" value="2"/>
</dbReference>
<evidence type="ECO:0000256" key="4">
    <source>
        <dbReference type="ARBA" id="ARBA00022723"/>
    </source>
</evidence>
<dbReference type="GO" id="GO:0004180">
    <property type="term" value="F:carboxypeptidase activity"/>
    <property type="evidence" value="ECO:0007669"/>
    <property type="project" value="UniProtKB-KW"/>
</dbReference>
<dbReference type="SUPFAM" id="SSF49464">
    <property type="entry name" value="Carboxypeptidase regulatory domain-like"/>
    <property type="match status" value="3"/>
</dbReference>
<keyword evidence="9" id="KW-0472">Membrane</keyword>
<dbReference type="GeneID" id="100213926"/>
<feature type="active site" description="Proton donor/acceptor" evidence="8">
    <location>
        <position position="324"/>
    </location>
</feature>
<dbReference type="Proteomes" id="UP001652625">
    <property type="component" value="Chromosome 10"/>
</dbReference>
<dbReference type="Gene3D" id="3.40.630.10">
    <property type="entry name" value="Zn peptidases"/>
    <property type="match status" value="3"/>
</dbReference>
<dbReference type="Pfam" id="PF13620">
    <property type="entry name" value="CarboxypepD_reg"/>
    <property type="match status" value="2"/>
</dbReference>
<sequence length="1337" mass="152031">MSIVYFFFSRLLCIIALWHQLLEVFFVAADMNMLNNLTKEINFSFNDDVKYYQSYSELTKLLQYYNNKFPLIARLKSIGKSVEGREIWYMQITDHPDFIENGEPMFKYVGNMHGNEAISRQVLIYLIQYLCENYGIDQRVTRLINTTNIFILPSLNPDGFEYAKEGDCDNYNSDVLFAGGRNNAHDKDLNRNFPDQFINWNSYNIKLQAEPETKAIMQWIYRMPFVLSANLHGGSIVASFPFDSNIAMQNKIYSKSPDDDFFRHLALTYAQNHPIMKTGKPNCPSDPTETFKDGITNGAEWYNVAGGMQDFNYLISNCFEITLELSCCKYPFAGQSGKELEKEWINNKESLLKYIEQVHRGIKGIILDEFGKPIVKAIISVENINHNVKSISNGNYWRLLVPGVYTVTVAAKGFHNLTKENIHVLDGQPTVVNFVLKKQERITTNRPIRETIESDYTNPLTTNLLMETNPSTEQHNLKISSSYLTEPNALVVNSTQSTFGSKIVNGFQYHDYNNMLKYLMDHEKMFPEILKLEKVGTSPISYRSIWSMQVTNKPNETNLEKASIALIAGLHVYDGIGREILLMHLHTLAKQYKEKNEKVINLLNNIRLYIVFMVMVDGMDKSVVGDCDGSKFPNSQDIQQIYNKFSENVEDVNDNWQVKVLKEWFKENNFLFSAIIEGGDTTISYQPDSTNKAFLKQYDEVIFQDLISSFIAKPIKLHAECNVTKKVKENRKIMMNTMPHFFYTTLKSPQISVGLSCCHNPTPEKVVEIWKENREAIFKFTELALTRVYGKIANQDGQPLTNAEIAVEGLKSPPFVSKFGFYHKFLAPGKYTMSVKSESLGSLVNNFSLETKKSVRKDFILKSKGEISNMKYNGVLSRLNSIAKQYPDITKLYDIGFSVQGRKLLVMELSDNPGLHESGEPEVKYIAGLHGNEFIGSELLIMLIEHLVKRYGVDHSVTSLLNRTRIHIFPLANPDGAEIALENSCTSEKGKNNANNVDLARDFSSSNKKLQPETKAIMNWLNKVPFVLSSTLHGGSLVVSYPYSKQGYDTNSNPTQDDDVFKFLSKGYSQEHSTMMHGQPFCPGPDVNEQFDDGIINMAEWNGHSHPMLDYSYKNGKGFELAIYAGCCKAPSQAALEGLWNSHRKSLIKLIAMAHTGIKGFVYDSISNKGIPGVKIKVDGREYNTSTSEFGDFWRILVPGTYKLIATADGYETKVINVELNNSKHFAVVNLALEKAGSSSYKMRLTSVVFVALTSSCIFVFLLLVFITVRIYQTKIKNEKGGFKPLRDHLDHNYLQDVRPTKNNLFVEDSEISDFDAEEEEIIFTDDDEFKNGRVKS</sequence>
<dbReference type="InterPro" id="IPR057246">
    <property type="entry name" value="CARBOXYPEPT_ZN_1"/>
</dbReference>
<evidence type="ECO:0000256" key="2">
    <source>
        <dbReference type="ARBA" id="ARBA00005988"/>
    </source>
</evidence>
<accession>A0ABM4CP68</accession>
<keyword evidence="7" id="KW-0325">Glycoprotein</keyword>
<feature type="domain" description="Peptidase M14" evidence="10">
    <location>
        <begin position="868"/>
        <end position="1154"/>
    </location>
</feature>
<keyword evidence="3 12" id="KW-0121">Carboxypeptidase</keyword>
<dbReference type="PRINTS" id="PR00765">
    <property type="entry name" value="CRBOXYPTASEA"/>
</dbReference>
<keyword evidence="9" id="KW-1133">Transmembrane helix</keyword>
<protein>
    <submittedName>
        <fullName evidence="12">Carboxypeptidase D isoform X2</fullName>
    </submittedName>
</protein>
<name>A0ABM4CP68_HYDVU</name>
<keyword evidence="11" id="KW-1185">Reference proteome</keyword>
<evidence type="ECO:0000313" key="11">
    <source>
        <dbReference type="Proteomes" id="UP001652625"/>
    </source>
</evidence>
<comment type="similarity">
    <text evidence="2 8">Belongs to the peptidase M14 family.</text>
</comment>
<dbReference type="SMART" id="SM00631">
    <property type="entry name" value="Zn_pept"/>
    <property type="match status" value="2"/>
</dbReference>
<dbReference type="PANTHER" id="PTHR11532:SF57">
    <property type="entry name" value="CARBOXYPEPTIDASE D, B"/>
    <property type="match status" value="1"/>
</dbReference>
<dbReference type="PROSITE" id="PS52035">
    <property type="entry name" value="PEPTIDASE_M14"/>
    <property type="match status" value="3"/>
</dbReference>
<evidence type="ECO:0000259" key="10">
    <source>
        <dbReference type="PROSITE" id="PS52035"/>
    </source>
</evidence>
<dbReference type="RefSeq" id="XP_065663620.1">
    <property type="nucleotide sequence ID" value="XM_065807548.1"/>
</dbReference>
<evidence type="ECO:0000313" key="12">
    <source>
        <dbReference type="RefSeq" id="XP_065663620.1"/>
    </source>
</evidence>
<feature type="domain" description="Peptidase M14" evidence="10">
    <location>
        <begin position="508"/>
        <end position="784"/>
    </location>
</feature>
<dbReference type="InterPro" id="IPR050753">
    <property type="entry name" value="Peptidase_M14_domain"/>
</dbReference>
<dbReference type="PANTHER" id="PTHR11532">
    <property type="entry name" value="PROTEASE M14 CARBOXYPEPTIDASE"/>
    <property type="match status" value="1"/>
</dbReference>
<dbReference type="CDD" id="cd03868">
    <property type="entry name" value="M14_CPD_I"/>
    <property type="match status" value="1"/>
</dbReference>
<dbReference type="Pfam" id="PF00246">
    <property type="entry name" value="Peptidase_M14"/>
    <property type="match status" value="3"/>
</dbReference>
<dbReference type="Gene3D" id="2.60.40.1120">
    <property type="entry name" value="Carboxypeptidase-like, regulatory domain"/>
    <property type="match status" value="3"/>
</dbReference>
<proteinExistence type="inferred from homology"/>
<gene>
    <name evidence="12" type="primary">LOC100213926</name>
</gene>
<feature type="transmembrane region" description="Helical" evidence="9">
    <location>
        <begin position="1248"/>
        <end position="1272"/>
    </location>
</feature>
<feature type="domain" description="Peptidase M14" evidence="10">
    <location>
        <begin position="51"/>
        <end position="358"/>
    </location>
</feature>
<keyword evidence="5" id="KW-0378">Hydrolase</keyword>
<keyword evidence="6" id="KW-0862">Zinc</keyword>
<keyword evidence="9" id="KW-0812">Transmembrane</keyword>
<keyword evidence="4" id="KW-0479">Metal-binding</keyword>
<comment type="caution">
    <text evidence="8">Lacks conserved residue(s) required for the propagation of feature annotation.</text>
</comment>
<evidence type="ECO:0000256" key="1">
    <source>
        <dbReference type="ARBA" id="ARBA00001947"/>
    </source>
</evidence>
<evidence type="ECO:0000256" key="9">
    <source>
        <dbReference type="SAM" id="Phobius"/>
    </source>
</evidence>
<dbReference type="InterPro" id="IPR000834">
    <property type="entry name" value="Peptidase_M14"/>
</dbReference>
<evidence type="ECO:0000256" key="3">
    <source>
        <dbReference type="ARBA" id="ARBA00022645"/>
    </source>
</evidence>
<evidence type="ECO:0000256" key="6">
    <source>
        <dbReference type="ARBA" id="ARBA00022833"/>
    </source>
</evidence>
<dbReference type="InterPro" id="IPR008969">
    <property type="entry name" value="CarboxyPept-like_regulatory"/>
</dbReference>
<comment type="cofactor">
    <cofactor evidence="1">
        <name>Zn(2+)</name>
        <dbReference type="ChEBI" id="CHEBI:29105"/>
    </cofactor>
</comment>
<dbReference type="InterPro" id="IPR057247">
    <property type="entry name" value="CARBOXYPEPT_ZN_2"/>
</dbReference>
<evidence type="ECO:0000256" key="5">
    <source>
        <dbReference type="ARBA" id="ARBA00022801"/>
    </source>
</evidence>
<keyword evidence="3 12" id="KW-0645">Protease</keyword>
<dbReference type="PROSITE" id="PS00133">
    <property type="entry name" value="CARBOXYPEPT_ZN_2"/>
    <property type="match status" value="2"/>
</dbReference>
<evidence type="ECO:0000256" key="7">
    <source>
        <dbReference type="ARBA" id="ARBA00023180"/>
    </source>
</evidence>
<organism evidence="11 12">
    <name type="scientific">Hydra vulgaris</name>
    <name type="common">Hydra</name>
    <name type="synonym">Hydra attenuata</name>
    <dbReference type="NCBI Taxonomy" id="6087"/>
    <lineage>
        <taxon>Eukaryota</taxon>
        <taxon>Metazoa</taxon>
        <taxon>Cnidaria</taxon>
        <taxon>Hydrozoa</taxon>
        <taxon>Hydroidolina</taxon>
        <taxon>Anthoathecata</taxon>
        <taxon>Aplanulata</taxon>
        <taxon>Hydridae</taxon>
        <taxon>Hydra</taxon>
    </lineage>
</organism>
<evidence type="ECO:0000256" key="8">
    <source>
        <dbReference type="PROSITE-ProRule" id="PRU01379"/>
    </source>
</evidence>
<reference evidence="12" key="1">
    <citation type="submission" date="2025-08" db="UniProtKB">
        <authorList>
            <consortium name="RefSeq"/>
        </authorList>
    </citation>
    <scope>IDENTIFICATION</scope>
</reference>